<evidence type="ECO:0000256" key="3">
    <source>
        <dbReference type="ARBA" id="ARBA00022692"/>
    </source>
</evidence>
<dbReference type="InterPro" id="IPR007156">
    <property type="entry name" value="MamQ_LemA"/>
</dbReference>
<dbReference type="PANTHER" id="PTHR34478:SF1">
    <property type="entry name" value="PROTEIN LEMA"/>
    <property type="match status" value="1"/>
</dbReference>
<dbReference type="RefSeq" id="WP_109236048.1">
    <property type="nucleotide sequence ID" value="NZ_BMXZ01000001.1"/>
</dbReference>
<comment type="similarity">
    <text evidence="2">Belongs to the LemA family.</text>
</comment>
<name>A0A2U2AP32_9GAMM</name>
<reference evidence="7 8" key="1">
    <citation type="journal article" date="2018" name="Genome Announc.">
        <title>Ignatzschineria cameli sp. nov., isolated from necrotic foot tissue of dromedaries (Camelus dromedarius) and associated maggots (Wohlfahrtia species) in Dubai.</title>
        <authorList>
            <person name="Tsang C.C."/>
            <person name="Tang J.Y."/>
            <person name="Fong J.Y."/>
            <person name="Kinne J."/>
            <person name="Lee H.H."/>
            <person name="Joseph M."/>
            <person name="Jose S."/>
            <person name="Schuster R.K."/>
            <person name="Tang Y."/>
            <person name="Sivakumar S."/>
            <person name="Chen J.H."/>
            <person name="Teng J.L."/>
            <person name="Lau S.K."/>
            <person name="Wernery U."/>
            <person name="Woo P.C."/>
        </authorList>
    </citation>
    <scope>NUCLEOTIDE SEQUENCE [LARGE SCALE GENOMIC DNA]</scope>
    <source>
        <strain evidence="7 8">KCTC 22643</strain>
    </source>
</reference>
<evidence type="ECO:0000256" key="1">
    <source>
        <dbReference type="ARBA" id="ARBA00004167"/>
    </source>
</evidence>
<evidence type="ECO:0000313" key="7">
    <source>
        <dbReference type="EMBL" id="PWD84963.1"/>
    </source>
</evidence>
<evidence type="ECO:0000256" key="5">
    <source>
        <dbReference type="ARBA" id="ARBA00023136"/>
    </source>
</evidence>
<dbReference type="SUPFAM" id="SSF140478">
    <property type="entry name" value="LemA-like"/>
    <property type="match status" value="1"/>
</dbReference>
<keyword evidence="8" id="KW-1185">Reference proteome</keyword>
<dbReference type="InterPro" id="IPR023353">
    <property type="entry name" value="LemA-like_dom_sf"/>
</dbReference>
<keyword evidence="3 6" id="KW-0812">Transmembrane</keyword>
<protein>
    <submittedName>
        <fullName evidence="7">LemA family protein</fullName>
    </submittedName>
</protein>
<comment type="caution">
    <text evidence="7">The sequence shown here is derived from an EMBL/GenBank/DDBJ whole genome shotgun (WGS) entry which is preliminary data.</text>
</comment>
<evidence type="ECO:0000256" key="6">
    <source>
        <dbReference type="SAM" id="Phobius"/>
    </source>
</evidence>
<sequence>MSIPLIITLLIPLLLIIYIITIHNRIIAYYNATQRAWADVITQQMQKNRLLPTLERMVEEYKIHEADLLQNITALRSSLKNIAPENSSVEQLREINNESKMLFSQLNMVAENYPSLKASEVYQQFMQELSELEKNVAASIRIFNANVETFNTTIELFPNLFINQLFSKKSPLPIFDDHQASSDFEYRPPFK</sequence>
<accession>A0A2U2AP32</accession>
<proteinExistence type="inferred from homology"/>
<keyword evidence="4 6" id="KW-1133">Transmembrane helix</keyword>
<dbReference type="PANTHER" id="PTHR34478">
    <property type="entry name" value="PROTEIN LEMA"/>
    <property type="match status" value="1"/>
</dbReference>
<dbReference type="EMBL" id="QEWR01000002">
    <property type="protein sequence ID" value="PWD84963.1"/>
    <property type="molecule type" value="Genomic_DNA"/>
</dbReference>
<evidence type="ECO:0000256" key="2">
    <source>
        <dbReference type="ARBA" id="ARBA00008854"/>
    </source>
</evidence>
<feature type="transmembrane region" description="Helical" evidence="6">
    <location>
        <begin position="6"/>
        <end position="27"/>
    </location>
</feature>
<dbReference type="Gene3D" id="1.20.1440.20">
    <property type="entry name" value="LemA-like domain"/>
    <property type="match status" value="1"/>
</dbReference>
<evidence type="ECO:0000256" key="4">
    <source>
        <dbReference type="ARBA" id="ARBA00022989"/>
    </source>
</evidence>
<dbReference type="AlphaFoldDB" id="A0A2U2AP32"/>
<comment type="subcellular location">
    <subcellularLocation>
        <location evidence="1">Membrane</location>
        <topology evidence="1">Single-pass membrane protein</topology>
    </subcellularLocation>
</comment>
<gene>
    <name evidence="7" type="ORF">DC082_05415</name>
</gene>
<dbReference type="Pfam" id="PF04011">
    <property type="entry name" value="LemA"/>
    <property type="match status" value="1"/>
</dbReference>
<organism evidence="7 8">
    <name type="scientific">Ignatzschineria indica</name>
    <dbReference type="NCBI Taxonomy" id="472583"/>
    <lineage>
        <taxon>Bacteria</taxon>
        <taxon>Pseudomonadati</taxon>
        <taxon>Pseudomonadota</taxon>
        <taxon>Gammaproteobacteria</taxon>
        <taxon>Cardiobacteriales</taxon>
        <taxon>Ignatzschineriaceae</taxon>
        <taxon>Ignatzschineria</taxon>
    </lineage>
</organism>
<keyword evidence="5 6" id="KW-0472">Membrane</keyword>
<evidence type="ECO:0000313" key="8">
    <source>
        <dbReference type="Proteomes" id="UP000244948"/>
    </source>
</evidence>
<dbReference type="GO" id="GO:0016020">
    <property type="term" value="C:membrane"/>
    <property type="evidence" value="ECO:0007669"/>
    <property type="project" value="UniProtKB-SubCell"/>
</dbReference>
<dbReference type="Proteomes" id="UP000244948">
    <property type="component" value="Unassembled WGS sequence"/>
</dbReference>